<dbReference type="InterPro" id="IPR036097">
    <property type="entry name" value="HisK_dim/P_sf"/>
</dbReference>
<evidence type="ECO:0008006" key="9">
    <source>
        <dbReference type="Google" id="ProtNLM"/>
    </source>
</evidence>
<evidence type="ECO:0000259" key="6">
    <source>
        <dbReference type="PROSITE" id="PS50894"/>
    </source>
</evidence>
<protein>
    <recommendedName>
        <fullName evidence="9">Response regulatory domain-containing protein</fullName>
    </recommendedName>
</protein>
<dbReference type="CDD" id="cd17546">
    <property type="entry name" value="REC_hyHK_CKI1_RcsC-like"/>
    <property type="match status" value="1"/>
</dbReference>
<evidence type="ECO:0000256" key="1">
    <source>
        <dbReference type="ARBA" id="ARBA00022553"/>
    </source>
</evidence>
<evidence type="ECO:0000259" key="5">
    <source>
        <dbReference type="PROSITE" id="PS50110"/>
    </source>
</evidence>
<evidence type="ECO:0000313" key="7">
    <source>
        <dbReference type="EMBL" id="OGM08753.1"/>
    </source>
</evidence>
<gene>
    <name evidence="7" type="ORF">A2008_12475</name>
</gene>
<dbReference type="PANTHER" id="PTHR45339:SF3">
    <property type="entry name" value="HISTIDINE KINASE"/>
    <property type="match status" value="1"/>
</dbReference>
<dbReference type="CDD" id="cd00082">
    <property type="entry name" value="HisKA"/>
    <property type="match status" value="1"/>
</dbReference>
<dbReference type="SUPFAM" id="SSF47226">
    <property type="entry name" value="Histidine-containing phosphotransfer domain, HPT domain"/>
    <property type="match status" value="1"/>
</dbReference>
<evidence type="ECO:0000313" key="8">
    <source>
        <dbReference type="Proteomes" id="UP000178735"/>
    </source>
</evidence>
<name>A0A1F7X1G9_9BACT</name>
<evidence type="ECO:0000256" key="4">
    <source>
        <dbReference type="SAM" id="MobiDB-lite"/>
    </source>
</evidence>
<dbReference type="AlphaFoldDB" id="A0A1F7X1G9"/>
<evidence type="ECO:0000256" key="3">
    <source>
        <dbReference type="PROSITE-ProRule" id="PRU00169"/>
    </source>
</evidence>
<keyword evidence="1 3" id="KW-0597">Phosphoprotein</keyword>
<dbReference type="SMART" id="SM00388">
    <property type="entry name" value="HisKA"/>
    <property type="match status" value="1"/>
</dbReference>
<feature type="domain" description="HPt" evidence="6">
    <location>
        <begin position="281"/>
        <end position="374"/>
    </location>
</feature>
<dbReference type="SMART" id="SM00448">
    <property type="entry name" value="REC"/>
    <property type="match status" value="1"/>
</dbReference>
<feature type="region of interest" description="Disordered" evidence="4">
    <location>
        <begin position="86"/>
        <end position="105"/>
    </location>
</feature>
<evidence type="ECO:0000256" key="2">
    <source>
        <dbReference type="PROSITE-ProRule" id="PRU00110"/>
    </source>
</evidence>
<reference evidence="7 8" key="1">
    <citation type="journal article" date="2016" name="Nat. Commun.">
        <title>Thousands of microbial genomes shed light on interconnected biogeochemical processes in an aquifer system.</title>
        <authorList>
            <person name="Anantharaman K."/>
            <person name="Brown C.T."/>
            <person name="Hug L.A."/>
            <person name="Sharon I."/>
            <person name="Castelle C.J."/>
            <person name="Probst A.J."/>
            <person name="Thomas B.C."/>
            <person name="Singh A."/>
            <person name="Wilkins M.J."/>
            <person name="Karaoz U."/>
            <person name="Brodie E.L."/>
            <person name="Williams K.H."/>
            <person name="Hubbard S.S."/>
            <person name="Banfield J.F."/>
        </authorList>
    </citation>
    <scope>NUCLEOTIDE SEQUENCE [LARGE SCALE GENOMIC DNA]</scope>
</reference>
<dbReference type="PROSITE" id="PS50894">
    <property type="entry name" value="HPT"/>
    <property type="match status" value="1"/>
</dbReference>
<dbReference type="SUPFAM" id="SSF47384">
    <property type="entry name" value="Homodimeric domain of signal transducing histidine kinase"/>
    <property type="match status" value="1"/>
</dbReference>
<dbReference type="Pfam" id="PF00512">
    <property type="entry name" value="HisKA"/>
    <property type="match status" value="1"/>
</dbReference>
<dbReference type="InterPro" id="IPR001789">
    <property type="entry name" value="Sig_transdc_resp-reg_receiver"/>
</dbReference>
<proteinExistence type="predicted"/>
<comment type="caution">
    <text evidence="7">The sequence shown here is derived from an EMBL/GenBank/DDBJ whole genome shotgun (WGS) entry which is preliminary data.</text>
</comment>
<feature type="domain" description="Response regulatory" evidence="5">
    <location>
        <begin position="116"/>
        <end position="230"/>
    </location>
</feature>
<dbReference type="Proteomes" id="UP000178735">
    <property type="component" value="Unassembled WGS sequence"/>
</dbReference>
<dbReference type="GO" id="GO:0000155">
    <property type="term" value="F:phosphorelay sensor kinase activity"/>
    <property type="evidence" value="ECO:0007669"/>
    <property type="project" value="InterPro"/>
</dbReference>
<feature type="modified residue" description="Phosphohistidine" evidence="2">
    <location>
        <position position="320"/>
    </location>
</feature>
<dbReference type="Gene3D" id="3.40.50.2300">
    <property type="match status" value="1"/>
</dbReference>
<dbReference type="Pfam" id="PF00072">
    <property type="entry name" value="Response_reg"/>
    <property type="match status" value="1"/>
</dbReference>
<dbReference type="InterPro" id="IPR008207">
    <property type="entry name" value="Sig_transdc_His_kin_Hpt_dom"/>
</dbReference>
<dbReference type="EMBL" id="MGFH01000004">
    <property type="protein sequence ID" value="OGM08753.1"/>
    <property type="molecule type" value="Genomic_DNA"/>
</dbReference>
<dbReference type="GO" id="GO:0005524">
    <property type="term" value="F:ATP binding"/>
    <property type="evidence" value="ECO:0007669"/>
    <property type="project" value="UniProtKB-KW"/>
</dbReference>
<dbReference type="PROSITE" id="PS50110">
    <property type="entry name" value="RESPONSE_REGULATORY"/>
    <property type="match status" value="1"/>
</dbReference>
<dbReference type="PANTHER" id="PTHR45339">
    <property type="entry name" value="HYBRID SIGNAL TRANSDUCTION HISTIDINE KINASE J"/>
    <property type="match status" value="1"/>
</dbReference>
<dbReference type="InterPro" id="IPR011006">
    <property type="entry name" value="CheY-like_superfamily"/>
</dbReference>
<dbReference type="Pfam" id="PF01627">
    <property type="entry name" value="Hpt"/>
    <property type="match status" value="1"/>
</dbReference>
<dbReference type="InterPro" id="IPR003661">
    <property type="entry name" value="HisK_dim/P_dom"/>
</dbReference>
<feature type="modified residue" description="4-aspartylphosphate" evidence="3">
    <location>
        <position position="165"/>
    </location>
</feature>
<dbReference type="GO" id="GO:0005886">
    <property type="term" value="C:plasma membrane"/>
    <property type="evidence" value="ECO:0007669"/>
    <property type="project" value="UniProtKB-SubCell"/>
</dbReference>
<dbReference type="InterPro" id="IPR036641">
    <property type="entry name" value="HPT_dom_sf"/>
</dbReference>
<sequence>MTKLDGKSKKELISEIEELRSRVAELTLISESISYEIRTPLNSIVGFSGMLYKKETDGEKREFLYHIITSGRSIVSIVDRICPQASKGSVKPAAGDETTAAGSIKNAASEGSPKYKILLAEDNSSNAKLISRLLKQFGYEITVVENGLQAVEAVSHENFDAVLMDIQMPVMNGKDACSAIRRAGRSLPIIALTACAVRTERDECLKAGMDAFIIKPINIDEIESLIKAVIEEKKSTGRVTGAEIVSSLKVSGAFPAVSKASETPAIKDFDREKLSEIMGGIEDIMREAVDLLLESAENDMPGIRKAINSKDALMIKTLAHKLKGSALNACADRAVEILSGIETAAADNDLEKAEELFESLYDAFDDFGGAAKKEGLY</sequence>
<accession>A0A1F7X1G9</accession>
<dbReference type="Gene3D" id="1.20.120.160">
    <property type="entry name" value="HPT domain"/>
    <property type="match status" value="1"/>
</dbReference>
<dbReference type="Gene3D" id="1.10.287.130">
    <property type="match status" value="1"/>
</dbReference>
<dbReference type="SUPFAM" id="SSF52172">
    <property type="entry name" value="CheY-like"/>
    <property type="match status" value="1"/>
</dbReference>
<organism evidence="7 8">
    <name type="scientific">Candidatus Wallbacteria bacterium GWC2_49_35</name>
    <dbReference type="NCBI Taxonomy" id="1817813"/>
    <lineage>
        <taxon>Bacteria</taxon>
        <taxon>Candidatus Walliibacteriota</taxon>
    </lineage>
</organism>
<dbReference type="STRING" id="1817813.A2008_12475"/>